<dbReference type="EC" id="2.7.1.49" evidence="5"/>
<sequence>MTARVLSIAGSDSSGGAGIQADLKTFEAFQVYGMTAITAITAQDTTGVGHVLVLDPALVAEQMTRVKEDIGVDAVKIGMLGAEEVIRQVAKTLASWHVPVVLDPVMRAKGGHALLSPGAEDALREDLLPLSTVITPNLPEAEALIGFPVRDRTDMRRAARTLMHLGVPWILIKGGHLEEPVSADLLWHGSEGEWLEEARIESPHTHGTGCTLSSAIAASLALGKTVPEAVREAKRYVTEAIRQAPGLGHGHGPLWHAVRRGSEQKE</sequence>
<evidence type="ECO:0000313" key="17">
    <source>
        <dbReference type="EMBL" id="NMP23397.1"/>
    </source>
</evidence>
<protein>
    <recommendedName>
        <fullName evidence="7">Hydroxymethylpyrimidine/phosphomethylpyrimidine kinase</fullName>
        <ecNumber evidence="5">2.7.1.49</ecNumber>
        <ecNumber evidence="6">2.7.4.7</ecNumber>
    </recommendedName>
    <alternativeName>
        <fullName evidence="14">Hydroxymethylpyrimidine kinase</fullName>
    </alternativeName>
    <alternativeName>
        <fullName evidence="15">Hydroxymethylpyrimidine phosphate kinase</fullName>
    </alternativeName>
</protein>
<accession>A0A7Y0L4Y3</accession>
<evidence type="ECO:0000256" key="14">
    <source>
        <dbReference type="ARBA" id="ARBA00042102"/>
    </source>
</evidence>
<proteinExistence type="inferred from homology"/>
<evidence type="ECO:0000256" key="9">
    <source>
        <dbReference type="ARBA" id="ARBA00022741"/>
    </source>
</evidence>
<evidence type="ECO:0000256" key="10">
    <source>
        <dbReference type="ARBA" id="ARBA00022777"/>
    </source>
</evidence>
<comment type="pathway">
    <text evidence="3">Cofactor biosynthesis; thiamine diphosphate biosynthesis; 4-amino-2-methyl-5-diphosphomethylpyrimidine from 5-amino-1-(5-phospho-D-ribosyl)imidazole: step 3/3.</text>
</comment>
<organism evidence="17 18">
    <name type="scientific">Sulfobacillus harzensis</name>
    <dbReference type="NCBI Taxonomy" id="2729629"/>
    <lineage>
        <taxon>Bacteria</taxon>
        <taxon>Bacillati</taxon>
        <taxon>Bacillota</taxon>
        <taxon>Clostridia</taxon>
        <taxon>Eubacteriales</taxon>
        <taxon>Clostridiales Family XVII. Incertae Sedis</taxon>
        <taxon>Sulfobacillus</taxon>
    </lineage>
</organism>
<gene>
    <name evidence="17" type="primary">thiD</name>
    <name evidence="17" type="ORF">HIJ39_13710</name>
</gene>
<evidence type="ECO:0000256" key="7">
    <source>
        <dbReference type="ARBA" id="ARBA00019161"/>
    </source>
</evidence>
<evidence type="ECO:0000256" key="6">
    <source>
        <dbReference type="ARBA" id="ARBA00012963"/>
    </source>
</evidence>
<dbReference type="GO" id="GO:0009228">
    <property type="term" value="P:thiamine biosynthetic process"/>
    <property type="evidence" value="ECO:0007669"/>
    <property type="project" value="UniProtKB-KW"/>
</dbReference>
<comment type="catalytic activity">
    <reaction evidence="2">
        <text>4-amino-2-methyl-5-(phosphooxymethyl)pyrimidine + ATP = 4-amino-2-methyl-5-(diphosphooxymethyl)pyrimidine + ADP</text>
        <dbReference type="Rhea" id="RHEA:19893"/>
        <dbReference type="ChEBI" id="CHEBI:30616"/>
        <dbReference type="ChEBI" id="CHEBI:57841"/>
        <dbReference type="ChEBI" id="CHEBI:58354"/>
        <dbReference type="ChEBI" id="CHEBI:456216"/>
        <dbReference type="EC" id="2.7.4.7"/>
    </reaction>
</comment>
<name>A0A7Y0L4Y3_9FIRM</name>
<dbReference type="RefSeq" id="WP_169100645.1">
    <property type="nucleotide sequence ID" value="NZ_JABBVZ010000050.1"/>
</dbReference>
<evidence type="ECO:0000256" key="3">
    <source>
        <dbReference type="ARBA" id="ARBA00004769"/>
    </source>
</evidence>
<evidence type="ECO:0000256" key="2">
    <source>
        <dbReference type="ARBA" id="ARBA00000565"/>
    </source>
</evidence>
<evidence type="ECO:0000256" key="15">
    <source>
        <dbReference type="ARBA" id="ARBA00043176"/>
    </source>
</evidence>
<evidence type="ECO:0000313" key="18">
    <source>
        <dbReference type="Proteomes" id="UP000533476"/>
    </source>
</evidence>
<dbReference type="CDD" id="cd01169">
    <property type="entry name" value="HMPP_kinase"/>
    <property type="match status" value="1"/>
</dbReference>
<keyword evidence="9" id="KW-0547">Nucleotide-binding</keyword>
<evidence type="ECO:0000256" key="1">
    <source>
        <dbReference type="ARBA" id="ARBA00000151"/>
    </source>
</evidence>
<keyword evidence="12" id="KW-0784">Thiamine biosynthesis</keyword>
<dbReference type="GO" id="GO:0008972">
    <property type="term" value="F:phosphomethylpyrimidine kinase activity"/>
    <property type="evidence" value="ECO:0007669"/>
    <property type="project" value="UniProtKB-EC"/>
</dbReference>
<dbReference type="Gene3D" id="3.40.1190.20">
    <property type="match status" value="1"/>
</dbReference>
<dbReference type="EC" id="2.7.4.7" evidence="6"/>
<keyword evidence="11" id="KW-0067">ATP-binding</keyword>
<dbReference type="PANTHER" id="PTHR20858">
    <property type="entry name" value="PHOSPHOMETHYLPYRIMIDINE KINASE"/>
    <property type="match status" value="1"/>
</dbReference>
<reference evidence="17 18" key="1">
    <citation type="submission" date="2020-04" db="EMBL/GenBank/DDBJ databases">
        <authorList>
            <person name="Zhang R."/>
            <person name="Schippers A."/>
        </authorList>
    </citation>
    <scope>NUCLEOTIDE SEQUENCE [LARGE SCALE GENOMIC DNA]</scope>
    <source>
        <strain evidence="17 18">DSM 109850</strain>
    </source>
</reference>
<dbReference type="Proteomes" id="UP000533476">
    <property type="component" value="Unassembled WGS sequence"/>
</dbReference>
<comment type="caution">
    <text evidence="17">The sequence shown here is derived from an EMBL/GenBank/DDBJ whole genome shotgun (WGS) entry which is preliminary data.</text>
</comment>
<comment type="similarity">
    <text evidence="4">Belongs to the ThiD family.</text>
</comment>
<dbReference type="Pfam" id="PF08543">
    <property type="entry name" value="Phos_pyr_kin"/>
    <property type="match status" value="1"/>
</dbReference>
<dbReference type="GO" id="GO:0005829">
    <property type="term" value="C:cytosol"/>
    <property type="evidence" value="ECO:0007669"/>
    <property type="project" value="TreeGrafter"/>
</dbReference>
<evidence type="ECO:0000256" key="8">
    <source>
        <dbReference type="ARBA" id="ARBA00022679"/>
    </source>
</evidence>
<feature type="domain" description="Pyridoxamine kinase/Phosphomethylpyrimidine kinase" evidence="16">
    <location>
        <begin position="12"/>
        <end position="254"/>
    </location>
</feature>
<evidence type="ECO:0000256" key="11">
    <source>
        <dbReference type="ARBA" id="ARBA00022840"/>
    </source>
</evidence>
<dbReference type="InterPro" id="IPR004399">
    <property type="entry name" value="HMP/HMP-P_kinase_dom"/>
</dbReference>
<evidence type="ECO:0000256" key="13">
    <source>
        <dbReference type="ARBA" id="ARBA00037917"/>
    </source>
</evidence>
<dbReference type="EMBL" id="JABBVZ010000050">
    <property type="protein sequence ID" value="NMP23397.1"/>
    <property type="molecule type" value="Genomic_DNA"/>
</dbReference>
<dbReference type="FunFam" id="3.40.1190.20:FF:000003">
    <property type="entry name" value="Phosphomethylpyrimidine kinase ThiD"/>
    <property type="match status" value="1"/>
</dbReference>
<keyword evidence="10 17" id="KW-0418">Kinase</keyword>
<comment type="pathway">
    <text evidence="13">Cofactor biosynthesis; thiamine diphosphate biosynthesis; 4-amino-2-methyl-5-diphosphomethylpyrimidine from 5-amino-1-(5-phospho-D-ribosyl)imidazole: step 2/3.</text>
</comment>
<dbReference type="InterPro" id="IPR029056">
    <property type="entry name" value="Ribokinase-like"/>
</dbReference>
<evidence type="ECO:0000259" key="16">
    <source>
        <dbReference type="Pfam" id="PF08543"/>
    </source>
</evidence>
<dbReference type="SUPFAM" id="SSF53613">
    <property type="entry name" value="Ribokinase-like"/>
    <property type="match status" value="1"/>
</dbReference>
<dbReference type="InterPro" id="IPR013749">
    <property type="entry name" value="PM/HMP-P_kinase-1"/>
</dbReference>
<dbReference type="GO" id="GO:0008902">
    <property type="term" value="F:hydroxymethylpyrimidine kinase activity"/>
    <property type="evidence" value="ECO:0007669"/>
    <property type="project" value="UniProtKB-EC"/>
</dbReference>
<dbReference type="GO" id="GO:0005524">
    <property type="term" value="F:ATP binding"/>
    <property type="evidence" value="ECO:0007669"/>
    <property type="project" value="UniProtKB-KW"/>
</dbReference>
<keyword evidence="18" id="KW-1185">Reference proteome</keyword>
<dbReference type="PANTHER" id="PTHR20858:SF17">
    <property type="entry name" value="HYDROXYMETHYLPYRIMIDINE_PHOSPHOMETHYLPYRIMIDINE KINASE THI20-RELATED"/>
    <property type="match status" value="1"/>
</dbReference>
<keyword evidence="8 17" id="KW-0808">Transferase</keyword>
<evidence type="ECO:0000256" key="12">
    <source>
        <dbReference type="ARBA" id="ARBA00022977"/>
    </source>
</evidence>
<dbReference type="AlphaFoldDB" id="A0A7Y0L4Y3"/>
<dbReference type="NCBIfam" id="TIGR00097">
    <property type="entry name" value="HMP-P_kinase"/>
    <property type="match status" value="1"/>
</dbReference>
<evidence type="ECO:0000256" key="5">
    <source>
        <dbReference type="ARBA" id="ARBA00012135"/>
    </source>
</evidence>
<comment type="catalytic activity">
    <reaction evidence="1">
        <text>4-amino-5-hydroxymethyl-2-methylpyrimidine + ATP = 4-amino-2-methyl-5-(phosphooxymethyl)pyrimidine + ADP + H(+)</text>
        <dbReference type="Rhea" id="RHEA:23096"/>
        <dbReference type="ChEBI" id="CHEBI:15378"/>
        <dbReference type="ChEBI" id="CHEBI:16892"/>
        <dbReference type="ChEBI" id="CHEBI:30616"/>
        <dbReference type="ChEBI" id="CHEBI:58354"/>
        <dbReference type="ChEBI" id="CHEBI:456216"/>
        <dbReference type="EC" id="2.7.1.49"/>
    </reaction>
</comment>
<evidence type="ECO:0000256" key="4">
    <source>
        <dbReference type="ARBA" id="ARBA00009879"/>
    </source>
</evidence>